<protein>
    <submittedName>
        <fullName evidence="7">TetR/AcrR family transcriptional regulator</fullName>
    </submittedName>
</protein>
<dbReference type="AlphaFoldDB" id="A0A5C8NJV7"/>
<evidence type="ECO:0000256" key="4">
    <source>
        <dbReference type="PROSITE-ProRule" id="PRU00335"/>
    </source>
</evidence>
<evidence type="ECO:0000313" key="7">
    <source>
        <dbReference type="EMBL" id="TXL62049.1"/>
    </source>
</evidence>
<dbReference type="InterPro" id="IPR050109">
    <property type="entry name" value="HTH-type_TetR-like_transc_reg"/>
</dbReference>
<dbReference type="SUPFAM" id="SSF46689">
    <property type="entry name" value="Homeodomain-like"/>
    <property type="match status" value="1"/>
</dbReference>
<dbReference type="InterPro" id="IPR049484">
    <property type="entry name" value="Rv0078-like_C"/>
</dbReference>
<evidence type="ECO:0000313" key="8">
    <source>
        <dbReference type="Proteomes" id="UP000321571"/>
    </source>
</evidence>
<evidence type="ECO:0000259" key="6">
    <source>
        <dbReference type="PROSITE" id="PS50977"/>
    </source>
</evidence>
<evidence type="ECO:0000256" key="1">
    <source>
        <dbReference type="ARBA" id="ARBA00023015"/>
    </source>
</evidence>
<dbReference type="PANTHER" id="PTHR30055:SF234">
    <property type="entry name" value="HTH-TYPE TRANSCRIPTIONAL REGULATOR BETI"/>
    <property type="match status" value="1"/>
</dbReference>
<dbReference type="Gene3D" id="1.10.357.10">
    <property type="entry name" value="Tetracycline Repressor, domain 2"/>
    <property type="match status" value="1"/>
</dbReference>
<reference evidence="7 8" key="1">
    <citation type="submission" date="2019-06" db="EMBL/GenBank/DDBJ databases">
        <title>Aeromicrobium sp. nov., isolated from a maize field.</title>
        <authorList>
            <person name="Lin S.-Y."/>
            <person name="Tsai C.-F."/>
            <person name="Young C.-C."/>
        </authorList>
    </citation>
    <scope>NUCLEOTIDE SEQUENCE [LARGE SCALE GENOMIC DNA]</scope>
    <source>
        <strain evidence="7 8">CC-CFT486</strain>
    </source>
</reference>
<evidence type="ECO:0000256" key="5">
    <source>
        <dbReference type="SAM" id="MobiDB-lite"/>
    </source>
</evidence>
<keyword evidence="2 4" id="KW-0238">DNA-binding</keyword>
<sequence length="225" mass="24172">MPSTPKVSPGTVLRAARKSTRRQDYSSGTKRALLDNAATLFASQGYAGTSLDEVVAAARVTKGALYHHFPSKLALFESVFERLQEKTTQTIEKKISRVKDPWERATIGLEAFMEACREPQFRRICLQEAPVALGHERWTEAERAASLGIVQRTVDQLLADLGGAGDLGEAFGIVFYGAIRSASEYVADADDPDLAAAHVQATIGAILAGMRLLPSIGEASVPEAG</sequence>
<name>A0A5C8NJV7_9ACTN</name>
<organism evidence="7 8">
    <name type="scientific">Aeromicrobium terrae</name>
    <dbReference type="NCBI Taxonomy" id="2498846"/>
    <lineage>
        <taxon>Bacteria</taxon>
        <taxon>Bacillati</taxon>
        <taxon>Actinomycetota</taxon>
        <taxon>Actinomycetes</taxon>
        <taxon>Propionibacteriales</taxon>
        <taxon>Nocardioidaceae</taxon>
        <taxon>Aeromicrobium</taxon>
    </lineage>
</organism>
<dbReference type="InterPro" id="IPR001647">
    <property type="entry name" value="HTH_TetR"/>
</dbReference>
<dbReference type="PROSITE" id="PS01081">
    <property type="entry name" value="HTH_TETR_1"/>
    <property type="match status" value="1"/>
</dbReference>
<feature type="DNA-binding region" description="H-T-H motif" evidence="4">
    <location>
        <begin position="50"/>
        <end position="69"/>
    </location>
</feature>
<keyword evidence="8" id="KW-1185">Reference proteome</keyword>
<evidence type="ECO:0000256" key="3">
    <source>
        <dbReference type="ARBA" id="ARBA00023163"/>
    </source>
</evidence>
<dbReference type="InterPro" id="IPR023772">
    <property type="entry name" value="DNA-bd_HTH_TetR-type_CS"/>
</dbReference>
<dbReference type="PRINTS" id="PR00455">
    <property type="entry name" value="HTHTETR"/>
</dbReference>
<dbReference type="Pfam" id="PF00440">
    <property type="entry name" value="TetR_N"/>
    <property type="match status" value="1"/>
</dbReference>
<dbReference type="GO" id="GO:0003700">
    <property type="term" value="F:DNA-binding transcription factor activity"/>
    <property type="evidence" value="ECO:0007669"/>
    <property type="project" value="TreeGrafter"/>
</dbReference>
<evidence type="ECO:0000256" key="2">
    <source>
        <dbReference type="ARBA" id="ARBA00023125"/>
    </source>
</evidence>
<comment type="caution">
    <text evidence="7">The sequence shown here is derived from an EMBL/GenBank/DDBJ whole genome shotgun (WGS) entry which is preliminary data.</text>
</comment>
<dbReference type="Proteomes" id="UP000321571">
    <property type="component" value="Unassembled WGS sequence"/>
</dbReference>
<dbReference type="OrthoDB" id="9805134at2"/>
<dbReference type="EMBL" id="VDUX01000002">
    <property type="protein sequence ID" value="TXL62049.1"/>
    <property type="molecule type" value="Genomic_DNA"/>
</dbReference>
<dbReference type="PROSITE" id="PS50977">
    <property type="entry name" value="HTH_TETR_2"/>
    <property type="match status" value="1"/>
</dbReference>
<feature type="domain" description="HTH tetR-type" evidence="6">
    <location>
        <begin position="27"/>
        <end position="87"/>
    </location>
</feature>
<dbReference type="RefSeq" id="WP_147684348.1">
    <property type="nucleotide sequence ID" value="NZ_VDUX01000002.1"/>
</dbReference>
<dbReference type="Pfam" id="PF21351">
    <property type="entry name" value="TetR_C_41"/>
    <property type="match status" value="1"/>
</dbReference>
<feature type="region of interest" description="Disordered" evidence="5">
    <location>
        <begin position="1"/>
        <end position="27"/>
    </location>
</feature>
<accession>A0A5C8NJV7</accession>
<keyword evidence="1" id="KW-0805">Transcription regulation</keyword>
<gene>
    <name evidence="7" type="ORF">FHP06_04880</name>
</gene>
<dbReference type="PANTHER" id="PTHR30055">
    <property type="entry name" value="HTH-TYPE TRANSCRIPTIONAL REGULATOR RUTR"/>
    <property type="match status" value="1"/>
</dbReference>
<keyword evidence="3" id="KW-0804">Transcription</keyword>
<proteinExistence type="predicted"/>
<dbReference type="GO" id="GO:0000976">
    <property type="term" value="F:transcription cis-regulatory region binding"/>
    <property type="evidence" value="ECO:0007669"/>
    <property type="project" value="TreeGrafter"/>
</dbReference>
<dbReference type="InterPro" id="IPR009057">
    <property type="entry name" value="Homeodomain-like_sf"/>
</dbReference>